<dbReference type="Proteomes" id="UP000193404">
    <property type="component" value="Chromosome"/>
</dbReference>
<dbReference type="InterPro" id="IPR041633">
    <property type="entry name" value="Polbeta"/>
</dbReference>
<gene>
    <name evidence="2" type="ORF">B6F84_12965</name>
</gene>
<dbReference type="OrthoDB" id="9287at2157"/>
<dbReference type="AlphaFoldDB" id="A0A1W6K3T7"/>
<dbReference type="InterPro" id="IPR052548">
    <property type="entry name" value="Type_VII_TA_antitoxin"/>
</dbReference>
<dbReference type="PANTHER" id="PTHR33933:SF1">
    <property type="entry name" value="PROTEIN ADENYLYLTRANSFERASE MNTA-RELATED"/>
    <property type="match status" value="1"/>
</dbReference>
<dbReference type="Gene3D" id="3.30.460.10">
    <property type="entry name" value="Beta Polymerase, domain 2"/>
    <property type="match status" value="1"/>
</dbReference>
<keyword evidence="3" id="KW-1185">Reference proteome</keyword>
<protein>
    <submittedName>
        <fullName evidence="2">DNA polymerase subunit beta</fullName>
    </submittedName>
</protein>
<dbReference type="Pfam" id="PF18765">
    <property type="entry name" value="Polbeta"/>
    <property type="match status" value="1"/>
</dbReference>
<dbReference type="SUPFAM" id="SSF81301">
    <property type="entry name" value="Nucleotidyltransferase"/>
    <property type="match status" value="1"/>
</dbReference>
<proteinExistence type="predicted"/>
<accession>A0A1W6K3T7</accession>
<dbReference type="EMBL" id="CP020477">
    <property type="protein sequence ID" value="ARM77203.1"/>
    <property type="molecule type" value="Genomic_DNA"/>
</dbReference>
<reference evidence="2 3" key="1">
    <citation type="submission" date="2017-03" db="EMBL/GenBank/DDBJ databases">
        <title>Sulfur activation and transportation mechanism of thermophilic Archaea Acidianus manzaensis YN-25.</title>
        <authorList>
            <person name="Ma Y."/>
            <person name="Yang Y."/>
            <person name="Xia J."/>
        </authorList>
    </citation>
    <scope>NUCLEOTIDE SEQUENCE [LARGE SCALE GENOMIC DNA]</scope>
    <source>
        <strain evidence="2 3">YN-25</strain>
    </source>
</reference>
<dbReference type="PANTHER" id="PTHR33933">
    <property type="entry name" value="NUCLEOTIDYLTRANSFERASE"/>
    <property type="match status" value="1"/>
</dbReference>
<evidence type="ECO:0000259" key="1">
    <source>
        <dbReference type="Pfam" id="PF18765"/>
    </source>
</evidence>
<feature type="domain" description="Polymerase beta nucleotidyltransferase" evidence="1">
    <location>
        <begin position="3"/>
        <end position="89"/>
    </location>
</feature>
<dbReference type="KEGG" id="aman:B6F84_12965"/>
<sequence>MAKLIILFGSRARGDFTESSDYDVLYVDDDILKDPKRVDNQLYLKIVNMFPSDVDALFMNTEIFLKKLHSSDPFILQIIEEGKIIEKDDSFWEKVMEIYKEKRKEWTRVGKMWIRK</sequence>
<evidence type="ECO:0000313" key="2">
    <source>
        <dbReference type="EMBL" id="ARM77203.1"/>
    </source>
</evidence>
<dbReference type="InterPro" id="IPR043519">
    <property type="entry name" value="NT_sf"/>
</dbReference>
<organism evidence="2 3">
    <name type="scientific">Acidianus manzaensis</name>
    <dbReference type="NCBI Taxonomy" id="282676"/>
    <lineage>
        <taxon>Archaea</taxon>
        <taxon>Thermoproteota</taxon>
        <taxon>Thermoprotei</taxon>
        <taxon>Sulfolobales</taxon>
        <taxon>Sulfolobaceae</taxon>
        <taxon>Acidianus</taxon>
    </lineage>
</organism>
<name>A0A1W6K3T7_9CREN</name>
<evidence type="ECO:0000313" key="3">
    <source>
        <dbReference type="Proteomes" id="UP000193404"/>
    </source>
</evidence>